<name>A0A060QEE9_9PROT</name>
<dbReference type="Gene3D" id="3.40.50.1000">
    <property type="entry name" value="HAD superfamily/HAD-like"/>
    <property type="match status" value="1"/>
</dbReference>
<reference evidence="5 6" key="1">
    <citation type="journal article" date="2014" name="Genome Biol. Evol.">
        <title>Acetic acid bacteria genomes reveal functional traits for adaptation to life in insect guts.</title>
        <authorList>
            <person name="Chouaia B."/>
            <person name="Gaiarsa S."/>
            <person name="Crotti E."/>
            <person name="Comandatore F."/>
            <person name="Degli Esposti M."/>
            <person name="Ricci I."/>
            <person name="Alma A."/>
            <person name="Favia G."/>
            <person name="Bandi C."/>
            <person name="Daffonchio D."/>
        </authorList>
    </citation>
    <scope>NUCLEOTIDE SEQUENCE [LARGE SCALE GENOMIC DNA]</scope>
    <source>
        <strain evidence="5 6">SF2.1</strain>
    </source>
</reference>
<reference evidence="5 6" key="2">
    <citation type="journal article" date="2014" name="PLoS ONE">
        <title>Evolution of mitochondria reconstructed from the energy metabolism of living bacteria.</title>
        <authorList>
            <person name="Degli Esposti M."/>
            <person name="Chouaia B."/>
            <person name="Comandatore F."/>
            <person name="Crotti E."/>
            <person name="Sassera D."/>
            <person name="Lievens P.M."/>
            <person name="Daffonchio D."/>
            <person name="Bandi C."/>
        </authorList>
    </citation>
    <scope>NUCLEOTIDE SEQUENCE [LARGE SCALE GENOMIC DNA]</scope>
    <source>
        <strain evidence="5 6">SF2.1</strain>
    </source>
</reference>
<dbReference type="Proteomes" id="UP000027583">
    <property type="component" value="Unassembled WGS sequence"/>
</dbReference>
<dbReference type="PRINTS" id="PR00413">
    <property type="entry name" value="HADHALOGNASE"/>
</dbReference>
<comment type="catalytic activity">
    <reaction evidence="1">
        <text>2-phosphoglycolate + H2O = glycolate + phosphate</text>
        <dbReference type="Rhea" id="RHEA:14369"/>
        <dbReference type="ChEBI" id="CHEBI:15377"/>
        <dbReference type="ChEBI" id="CHEBI:29805"/>
        <dbReference type="ChEBI" id="CHEBI:43474"/>
        <dbReference type="ChEBI" id="CHEBI:58033"/>
        <dbReference type="EC" id="3.1.3.18"/>
    </reaction>
</comment>
<evidence type="ECO:0000313" key="5">
    <source>
        <dbReference type="EMBL" id="CDG39514.1"/>
    </source>
</evidence>
<evidence type="ECO:0000256" key="2">
    <source>
        <dbReference type="ARBA" id="ARBA00004818"/>
    </source>
</evidence>
<evidence type="ECO:0000256" key="1">
    <source>
        <dbReference type="ARBA" id="ARBA00000830"/>
    </source>
</evidence>
<dbReference type="eggNOG" id="COG0546">
    <property type="taxonomic scope" value="Bacteria"/>
</dbReference>
<dbReference type="EC" id="3.1.3.18" evidence="4"/>
<protein>
    <recommendedName>
        <fullName evidence="4">phosphoglycolate phosphatase</fullName>
        <ecNumber evidence="4">3.1.3.18</ecNumber>
    </recommendedName>
</protein>
<dbReference type="InterPro" id="IPR041492">
    <property type="entry name" value="HAD_2"/>
</dbReference>
<dbReference type="SUPFAM" id="SSF56784">
    <property type="entry name" value="HAD-like"/>
    <property type="match status" value="1"/>
</dbReference>
<dbReference type="EMBL" id="CBLX010000009">
    <property type="protein sequence ID" value="CDG39514.1"/>
    <property type="molecule type" value="Genomic_DNA"/>
</dbReference>
<organism evidence="5 6">
    <name type="scientific">Asaia bogorensis</name>
    <dbReference type="NCBI Taxonomy" id="91915"/>
    <lineage>
        <taxon>Bacteria</taxon>
        <taxon>Pseudomonadati</taxon>
        <taxon>Pseudomonadota</taxon>
        <taxon>Alphaproteobacteria</taxon>
        <taxon>Acetobacterales</taxon>
        <taxon>Acetobacteraceae</taxon>
        <taxon>Asaia</taxon>
    </lineage>
</organism>
<dbReference type="PANTHER" id="PTHR43434">
    <property type="entry name" value="PHOSPHOGLYCOLATE PHOSPHATASE"/>
    <property type="match status" value="1"/>
</dbReference>
<dbReference type="SFLD" id="SFLDS00003">
    <property type="entry name" value="Haloacid_Dehalogenase"/>
    <property type="match status" value="1"/>
</dbReference>
<dbReference type="GO" id="GO:0008967">
    <property type="term" value="F:phosphoglycolate phosphatase activity"/>
    <property type="evidence" value="ECO:0007669"/>
    <property type="project" value="UniProtKB-EC"/>
</dbReference>
<comment type="pathway">
    <text evidence="2">Organic acid metabolism; glycolate biosynthesis; glycolate from 2-phosphoglycolate: step 1/1.</text>
</comment>
<proteinExistence type="inferred from homology"/>
<dbReference type="Gene3D" id="1.10.150.240">
    <property type="entry name" value="Putative phosphatase, domain 2"/>
    <property type="match status" value="1"/>
</dbReference>
<dbReference type="InterPro" id="IPR006439">
    <property type="entry name" value="HAD-SF_hydro_IA"/>
</dbReference>
<dbReference type="InterPro" id="IPR050155">
    <property type="entry name" value="HAD-like_hydrolase_sf"/>
</dbReference>
<sequence length="224" mass="24557">MSTEIMTAVFDLDGTLIDSLPDLAESGIALLKSYDLHLPNEEAVRGMIGDGAHRLVDRLLIYGGDEKRIDRDEATRRFLEIYEPRATEKTHLFPDTQAMLTTLRERGIACVVCTNKPVKAAQTILEKLGVASLIDAIGGGDSFATRKPDPDHIRNTMRLIHAEPTRGIMIGDHQNDIMAAMGVPMPSLFASWGYGDRSMSAHATAIAGCIAELPRLIYDLSRPN</sequence>
<dbReference type="AlphaFoldDB" id="A0A060QEE9"/>
<dbReference type="SFLD" id="SFLDG01129">
    <property type="entry name" value="C1.5:_HAD__Beta-PGM__Phosphata"/>
    <property type="match status" value="1"/>
</dbReference>
<comment type="caution">
    <text evidence="5">The sequence shown here is derived from an EMBL/GenBank/DDBJ whole genome shotgun (WGS) entry which is preliminary data.</text>
</comment>
<dbReference type="GO" id="GO:0006281">
    <property type="term" value="P:DNA repair"/>
    <property type="evidence" value="ECO:0007669"/>
    <property type="project" value="TreeGrafter"/>
</dbReference>
<comment type="similarity">
    <text evidence="3">Belongs to the HAD-like hydrolase superfamily. CbbY/CbbZ/Gph/YieH family.</text>
</comment>
<evidence type="ECO:0000313" key="6">
    <source>
        <dbReference type="Proteomes" id="UP000027583"/>
    </source>
</evidence>
<evidence type="ECO:0000256" key="3">
    <source>
        <dbReference type="ARBA" id="ARBA00006171"/>
    </source>
</evidence>
<dbReference type="InterPro" id="IPR036412">
    <property type="entry name" value="HAD-like_sf"/>
</dbReference>
<dbReference type="InterPro" id="IPR023214">
    <property type="entry name" value="HAD_sf"/>
</dbReference>
<dbReference type="GO" id="GO:0005829">
    <property type="term" value="C:cytosol"/>
    <property type="evidence" value="ECO:0007669"/>
    <property type="project" value="TreeGrafter"/>
</dbReference>
<gene>
    <name evidence="5" type="ORF">ASAP_1469</name>
</gene>
<accession>A0A060QEE9</accession>
<evidence type="ECO:0000256" key="4">
    <source>
        <dbReference type="ARBA" id="ARBA00013078"/>
    </source>
</evidence>
<keyword evidence="5" id="KW-0378">Hydrolase</keyword>
<dbReference type="Pfam" id="PF13419">
    <property type="entry name" value="HAD_2"/>
    <property type="match status" value="1"/>
</dbReference>
<dbReference type="InterPro" id="IPR023198">
    <property type="entry name" value="PGP-like_dom2"/>
</dbReference>
<dbReference type="PANTHER" id="PTHR43434:SF1">
    <property type="entry name" value="PHOSPHOGLYCOLATE PHOSPHATASE"/>
    <property type="match status" value="1"/>
</dbReference>
<dbReference type="RefSeq" id="WP_235075361.1">
    <property type="nucleotide sequence ID" value="NZ_CBLX010000009.1"/>
</dbReference>